<accession>I3SY14</accession>
<reference evidence="1" key="1">
    <citation type="submission" date="2012-05" db="EMBL/GenBank/DDBJ databases">
        <authorList>
            <person name="Krishnakumar V."/>
            <person name="Cheung F."/>
            <person name="Xiao Y."/>
            <person name="Chan A."/>
            <person name="Moskal W.A."/>
            <person name="Town C.D."/>
        </authorList>
    </citation>
    <scope>NUCLEOTIDE SEQUENCE</scope>
</reference>
<proteinExistence type="evidence at transcript level"/>
<sequence>MFPRIPPLLGESSPSFFPPNRPYNRKCLWPCPALRLPL</sequence>
<dbReference type="AlphaFoldDB" id="I3SY14"/>
<dbReference type="EMBL" id="BT145362">
    <property type="protein sequence ID" value="AFK45156.1"/>
    <property type="molecule type" value="mRNA"/>
</dbReference>
<name>I3SY14_LOTJA</name>
<evidence type="ECO:0000313" key="1">
    <source>
        <dbReference type="EMBL" id="AFK45156.1"/>
    </source>
</evidence>
<protein>
    <submittedName>
        <fullName evidence="1">Uncharacterized protein</fullName>
    </submittedName>
</protein>
<organism evidence="1">
    <name type="scientific">Lotus japonicus</name>
    <name type="common">Lotus corniculatus var. japonicus</name>
    <dbReference type="NCBI Taxonomy" id="34305"/>
    <lineage>
        <taxon>Eukaryota</taxon>
        <taxon>Viridiplantae</taxon>
        <taxon>Streptophyta</taxon>
        <taxon>Embryophyta</taxon>
        <taxon>Tracheophyta</taxon>
        <taxon>Spermatophyta</taxon>
        <taxon>Magnoliopsida</taxon>
        <taxon>eudicotyledons</taxon>
        <taxon>Gunneridae</taxon>
        <taxon>Pentapetalae</taxon>
        <taxon>rosids</taxon>
        <taxon>fabids</taxon>
        <taxon>Fabales</taxon>
        <taxon>Fabaceae</taxon>
        <taxon>Papilionoideae</taxon>
        <taxon>50 kb inversion clade</taxon>
        <taxon>NPAAA clade</taxon>
        <taxon>Hologalegina</taxon>
        <taxon>robinioid clade</taxon>
        <taxon>Loteae</taxon>
        <taxon>Lotus</taxon>
    </lineage>
</organism>